<organism evidence="1 2">
    <name type="scientific">Fibrivirga algicola</name>
    <dbReference type="NCBI Taxonomy" id="2950420"/>
    <lineage>
        <taxon>Bacteria</taxon>
        <taxon>Pseudomonadati</taxon>
        <taxon>Bacteroidota</taxon>
        <taxon>Cytophagia</taxon>
        <taxon>Cytophagales</taxon>
        <taxon>Spirosomataceae</taxon>
        <taxon>Fibrivirga</taxon>
    </lineage>
</organism>
<accession>A0ABX0QBC9</accession>
<dbReference type="Proteomes" id="UP000606008">
    <property type="component" value="Unassembled WGS sequence"/>
</dbReference>
<dbReference type="EMBL" id="WAEL01000001">
    <property type="protein sequence ID" value="NID09394.1"/>
    <property type="molecule type" value="Genomic_DNA"/>
</dbReference>
<keyword evidence="2" id="KW-1185">Reference proteome</keyword>
<gene>
    <name evidence="1" type="ORF">F7231_04365</name>
</gene>
<proteinExistence type="predicted"/>
<comment type="caution">
    <text evidence="1">The sequence shown here is derived from an EMBL/GenBank/DDBJ whole genome shotgun (WGS) entry which is preliminary data.</text>
</comment>
<sequence>MNQLPDNNSPEKALFELRFSSTIPLSKKTIVSYFENTDFNPSDLGIENLTSAQILYQEQTAEDEIGRPRTDKYLILNVSFEEFIRKNKTKYEEINKAAIDQINFGHNGDFYLKYFQPYVAKFHHLRWHLIQYLIWRYGLIEGDNIWKNMGNSCKWSIDSKEGSNPLTNIYMLGEVTFTVNIPEIELKTDDFSDFTVSYKRSGNGIPLHREILVEAEFLKNKSRFRSALLMIYTALEVGTKSLLTYKNPDATWLVEHTSTPDIVKIHKEYLPAIIEDPLTSEELDLLRKLTSQRNIIAHSGRVSDKLDIDKYFSFAEKALYKIESNMDYKWAKDVYSPSKNFPIGG</sequence>
<evidence type="ECO:0008006" key="3">
    <source>
        <dbReference type="Google" id="ProtNLM"/>
    </source>
</evidence>
<name>A0ABX0QBC9_9BACT</name>
<dbReference type="RefSeq" id="WP_166691025.1">
    <property type="nucleotide sequence ID" value="NZ_WAEL01000001.1"/>
</dbReference>
<reference evidence="1" key="1">
    <citation type="submission" date="2024-05" db="EMBL/GenBank/DDBJ databases">
        <authorList>
            <person name="Jung D.-H."/>
        </authorList>
    </citation>
    <scope>NUCLEOTIDE SEQUENCE</scope>
    <source>
        <strain evidence="1">JA-25</strain>
    </source>
</reference>
<evidence type="ECO:0000313" key="2">
    <source>
        <dbReference type="Proteomes" id="UP000606008"/>
    </source>
</evidence>
<protein>
    <recommendedName>
        <fullName evidence="3">Apea-like HEPN domain-containing protein</fullName>
    </recommendedName>
</protein>
<evidence type="ECO:0000313" key="1">
    <source>
        <dbReference type="EMBL" id="NID09394.1"/>
    </source>
</evidence>